<keyword evidence="4" id="KW-0812">Transmembrane</keyword>
<accession>A0A7Y2E5U0</accession>
<dbReference type="InterPro" id="IPR011659">
    <property type="entry name" value="WD40"/>
</dbReference>
<dbReference type="GO" id="GO:0006508">
    <property type="term" value="P:proteolysis"/>
    <property type="evidence" value="ECO:0007669"/>
    <property type="project" value="InterPro"/>
</dbReference>
<dbReference type="Gene3D" id="2.120.10.30">
    <property type="entry name" value="TolB, C-terminal domain"/>
    <property type="match status" value="2"/>
</dbReference>
<dbReference type="Gene3D" id="3.30.200.20">
    <property type="entry name" value="Phosphorylase Kinase, domain 1"/>
    <property type="match status" value="1"/>
</dbReference>
<feature type="compositionally biased region" description="Low complexity" evidence="3">
    <location>
        <begin position="293"/>
        <end position="307"/>
    </location>
</feature>
<keyword evidence="2" id="KW-0067">ATP-binding</keyword>
<dbReference type="InterPro" id="IPR011009">
    <property type="entry name" value="Kinase-like_dom_sf"/>
</dbReference>
<dbReference type="InterPro" id="IPR002469">
    <property type="entry name" value="Peptidase_S9B_N"/>
</dbReference>
<keyword evidence="4" id="KW-1133">Transmembrane helix</keyword>
<dbReference type="GO" id="GO:0004672">
    <property type="term" value="F:protein kinase activity"/>
    <property type="evidence" value="ECO:0007669"/>
    <property type="project" value="InterPro"/>
</dbReference>
<sequence>MNKANRQAPVQPGERVNQYEILEELGRGGMGVVFKARDTNLDRDVALKCPWPEHLEEPKFLERFLRECKASAGISHPNVVPVLEVFESNGIPWLALGLVDGVSLSANINGPLEVKRLLKYAEDIAKGLDAAHRARILHRDLSPNNVLIDRDGRALLMDFGLARFLLEPSTPDDMTQPMSLTTEGVVMGTLQYMSPEQALGKPLDVRSDIFSFGAVLYEMCTGSPPFSAHERGQILDAVIHHEPAPISRFTYEVPAELEWIVRKCLAKQPEERYQGTQDLLIDLKSLRKQTELGTSTGSGSHVGTQSSLPSFGQTQAPAQPKKSPLIWILPLLAVAAALAFWFLRPQSSPMPTRYTPSAVTSLQGLEGDPAVSPDGSRVAFTASVDGGNKEIFVVSVQGGQAFQLTNHPANDYQPTWFPDGSFIAFTSRRSGNPSIWKIDPQGGDPIQLTDQGEEPSISPDGSTLAFTYPATIPECRVAILPLDKPGTPEILTDDGDGLWYHRQPSWSPDGTKIAYATQANLWSYDLNKRDASQLTKDGVVDAWPVWSPTGDRIYFSTYRENTLAIWSASPENGEVQRLTPGSGPESHPSISKDGSALAYTTEAVNYEIRLHYLPTGTVSTISSPEDDLHPALAPDGSFLVFVSARVAKREAIWRQNLEDGKPVGDPIKLTDSPALASTPDVSADGKWIAYYTIFEGQRDVFVISSDGSTPRQITEHGKDDVQPVWSPDGSTLAFVSDRTGNDQLWLVDMKDGERVSEPRQITDGYPKYAPQWSGDGSTLAFVHETESTVHTINLTTKEIQTLPFEAPVHRVRWDSSSQGFFVCKNWNETNLEVRRLSSSGEELAGGPEISFDNLTQVPSFATTQDSKVIAHGFGVIRGDIWVLKSNEGPF</sequence>
<evidence type="ECO:0000259" key="5">
    <source>
        <dbReference type="PROSITE" id="PS50011"/>
    </source>
</evidence>
<dbReference type="Gene3D" id="2.120.10.60">
    <property type="entry name" value="Tricorn protease N-terminal domain"/>
    <property type="match status" value="2"/>
</dbReference>
<feature type="transmembrane region" description="Helical" evidence="4">
    <location>
        <begin position="325"/>
        <end position="343"/>
    </location>
</feature>
<feature type="region of interest" description="Disordered" evidence="3">
    <location>
        <begin position="292"/>
        <end position="316"/>
    </location>
</feature>
<feature type="binding site" evidence="2">
    <location>
        <position position="48"/>
    </location>
    <ligand>
        <name>ATP</name>
        <dbReference type="ChEBI" id="CHEBI:30616"/>
    </ligand>
</feature>
<dbReference type="EMBL" id="JABDJR010000125">
    <property type="protein sequence ID" value="NNF05774.1"/>
    <property type="molecule type" value="Genomic_DNA"/>
</dbReference>
<evidence type="ECO:0000256" key="2">
    <source>
        <dbReference type="PROSITE-ProRule" id="PRU10141"/>
    </source>
</evidence>
<dbReference type="InterPro" id="IPR011042">
    <property type="entry name" value="6-blade_b-propeller_TolB-like"/>
</dbReference>
<dbReference type="PANTHER" id="PTHR36842:SF1">
    <property type="entry name" value="PROTEIN TOLB"/>
    <property type="match status" value="1"/>
</dbReference>
<proteinExistence type="inferred from homology"/>
<dbReference type="InterPro" id="IPR008266">
    <property type="entry name" value="Tyr_kinase_AS"/>
</dbReference>
<feature type="region of interest" description="Disordered" evidence="3">
    <location>
        <begin position="574"/>
        <end position="593"/>
    </location>
</feature>
<dbReference type="PROSITE" id="PS00109">
    <property type="entry name" value="PROTEIN_KINASE_TYR"/>
    <property type="match status" value="1"/>
</dbReference>
<dbReference type="SUPFAM" id="SSF82171">
    <property type="entry name" value="DPP6 N-terminal domain-like"/>
    <property type="match status" value="2"/>
</dbReference>
<comment type="similarity">
    <text evidence="1">Belongs to the TolB family.</text>
</comment>
<dbReference type="InterPro" id="IPR000719">
    <property type="entry name" value="Prot_kinase_dom"/>
</dbReference>
<evidence type="ECO:0000313" key="6">
    <source>
        <dbReference type="EMBL" id="NNF05774.1"/>
    </source>
</evidence>
<dbReference type="Pfam" id="PF07676">
    <property type="entry name" value="PD40"/>
    <property type="match status" value="5"/>
</dbReference>
<keyword evidence="6" id="KW-0418">Kinase</keyword>
<organism evidence="6 7">
    <name type="scientific">Eiseniibacteriota bacterium</name>
    <dbReference type="NCBI Taxonomy" id="2212470"/>
    <lineage>
        <taxon>Bacteria</taxon>
        <taxon>Candidatus Eiseniibacteriota</taxon>
    </lineage>
</organism>
<reference evidence="6 7" key="1">
    <citation type="submission" date="2020-03" db="EMBL/GenBank/DDBJ databases">
        <title>Metabolic flexibility allows generalist bacteria to become dominant in a frequently disturbed ecosystem.</title>
        <authorList>
            <person name="Chen Y.-J."/>
            <person name="Leung P.M."/>
            <person name="Bay S.K."/>
            <person name="Hugenholtz P."/>
            <person name="Kessler A.J."/>
            <person name="Shelley G."/>
            <person name="Waite D.W."/>
            <person name="Cook P.L."/>
            <person name="Greening C."/>
        </authorList>
    </citation>
    <scope>NUCLEOTIDE SEQUENCE [LARGE SCALE GENOMIC DNA]</scope>
    <source>
        <strain evidence="6">SS_bin_28</strain>
    </source>
</reference>
<dbReference type="GO" id="GO:0005524">
    <property type="term" value="F:ATP binding"/>
    <property type="evidence" value="ECO:0007669"/>
    <property type="project" value="UniProtKB-UniRule"/>
</dbReference>
<evidence type="ECO:0000256" key="4">
    <source>
        <dbReference type="SAM" id="Phobius"/>
    </source>
</evidence>
<comment type="caution">
    <text evidence="6">The sequence shown here is derived from an EMBL/GenBank/DDBJ whole genome shotgun (WGS) entry which is preliminary data.</text>
</comment>
<evidence type="ECO:0000256" key="3">
    <source>
        <dbReference type="SAM" id="MobiDB-lite"/>
    </source>
</evidence>
<dbReference type="Pfam" id="PF00069">
    <property type="entry name" value="Pkinase"/>
    <property type="match status" value="1"/>
</dbReference>
<keyword evidence="6" id="KW-0808">Transferase</keyword>
<dbReference type="PROSITE" id="PS00107">
    <property type="entry name" value="PROTEIN_KINASE_ATP"/>
    <property type="match status" value="1"/>
</dbReference>
<dbReference type="SUPFAM" id="SSF56112">
    <property type="entry name" value="Protein kinase-like (PK-like)"/>
    <property type="match status" value="1"/>
</dbReference>
<dbReference type="InterPro" id="IPR017441">
    <property type="entry name" value="Protein_kinase_ATP_BS"/>
</dbReference>
<feature type="domain" description="Protein kinase" evidence="5">
    <location>
        <begin position="19"/>
        <end position="286"/>
    </location>
</feature>
<dbReference type="Pfam" id="PF26549">
    <property type="entry name" value="Tricorn_N"/>
    <property type="match status" value="1"/>
</dbReference>
<dbReference type="Proteomes" id="UP000547674">
    <property type="component" value="Unassembled WGS sequence"/>
</dbReference>
<keyword evidence="4" id="KW-0472">Membrane</keyword>
<dbReference type="CDD" id="cd14014">
    <property type="entry name" value="STKc_PknB_like"/>
    <property type="match status" value="1"/>
</dbReference>
<evidence type="ECO:0000313" key="7">
    <source>
        <dbReference type="Proteomes" id="UP000547674"/>
    </source>
</evidence>
<protein>
    <submittedName>
        <fullName evidence="6">Protein kinase</fullName>
    </submittedName>
</protein>
<dbReference type="PANTHER" id="PTHR36842">
    <property type="entry name" value="PROTEIN TOLB HOMOLOG"/>
    <property type="match status" value="1"/>
</dbReference>
<evidence type="ECO:0000256" key="1">
    <source>
        <dbReference type="ARBA" id="ARBA00009820"/>
    </source>
</evidence>
<gene>
    <name evidence="6" type="ORF">HKN21_03350</name>
</gene>
<name>A0A7Y2E5U0_UNCEI</name>
<dbReference type="Gene3D" id="1.10.510.10">
    <property type="entry name" value="Transferase(Phosphotransferase) domain 1"/>
    <property type="match status" value="1"/>
</dbReference>
<keyword evidence="2" id="KW-0547">Nucleotide-binding</keyword>
<dbReference type="AlphaFoldDB" id="A0A7Y2E5U0"/>
<dbReference type="Pfam" id="PF00930">
    <property type="entry name" value="DPPIV_N"/>
    <property type="match status" value="1"/>
</dbReference>
<dbReference type="PROSITE" id="PS50011">
    <property type="entry name" value="PROTEIN_KINASE_DOM"/>
    <property type="match status" value="1"/>
</dbReference>